<evidence type="ECO:0000256" key="13">
    <source>
        <dbReference type="SAM" id="Phobius"/>
    </source>
</evidence>
<feature type="transmembrane region" description="Helical" evidence="13">
    <location>
        <begin position="562"/>
        <end position="581"/>
    </location>
</feature>
<dbReference type="SUPFAM" id="SSF143865">
    <property type="entry name" value="CorA soluble domain-like"/>
    <property type="match status" value="1"/>
</dbReference>
<dbReference type="GO" id="GO:0050897">
    <property type="term" value="F:cobalt ion binding"/>
    <property type="evidence" value="ECO:0007669"/>
    <property type="project" value="TreeGrafter"/>
</dbReference>
<comment type="subcellular location">
    <subcellularLocation>
        <location evidence="1">Cell membrane</location>
        <topology evidence="1">Multi-pass membrane protein</topology>
    </subcellularLocation>
</comment>
<keyword evidence="5 13" id="KW-0812">Transmembrane</keyword>
<dbReference type="Gene3D" id="1.20.58.340">
    <property type="entry name" value="Magnesium transport protein CorA, transmembrane region"/>
    <property type="match status" value="2"/>
</dbReference>
<dbReference type="EMBL" id="JH767144">
    <property type="protein sequence ID" value="EQC37622.1"/>
    <property type="molecule type" value="Genomic_DNA"/>
</dbReference>
<evidence type="ECO:0000256" key="4">
    <source>
        <dbReference type="ARBA" id="ARBA00022475"/>
    </source>
</evidence>
<dbReference type="AlphaFoldDB" id="T0S4H9"/>
<keyword evidence="10 13" id="KW-0472">Membrane</keyword>
<sequence>MTTSRTGRRSASNGALHASFLEHEHLPPMPEAAPLEIRIDESPTVDEAWSSPAHSKLTIEDAQQLEWDHGAEVASAVGTKVSGRQSSEFGDAEADLKEDLHILLDPYYDVTTGRMKRMFKFFSPKGQETVTYDQFHKGLLALGISCPEHVDLTKLIKKVDTDHDGAISLGEFIHVVQMIKLAHLFKPDVCAKDETPSATFHVTDYSPETIYTVSHVQNLKSFFFSSKPNWAKVRWVHLAGVSDLNDIHLRRLAIKYQFHPLALEDALKKSDKIRCKYEHYQDHTFLVVPVLRAFDESTADFLVDCVKKHQATLFEKDLAFVDGWRTSSPPNVDDLTATLAKLERLLRKPQQLCVFVNAKNDVVSIQEDNDADKIGGFHLWESIYERNMAKSYSKLRNHGPQFLTVAILNAVVDEILPLVEVFDVVVSALEQLQVAQGRDFDSKRIFLAKKQLVVIEKIVRPMLDLVEGQLLDQDEFRDGEVKNYIRDVKDHLKHMATEIKEFQGALNVVFNEDQQARAKAQADIQFTMSIVAAVFLPATFLTGLYGMNFDNMPELHTENGYFVWWGVLGAISLGIISYFKLYKQWI</sequence>
<keyword evidence="3" id="KW-0813">Transport</keyword>
<dbReference type="InterPro" id="IPR045863">
    <property type="entry name" value="CorA_TM1_TM2"/>
</dbReference>
<dbReference type="SMART" id="SM00054">
    <property type="entry name" value="EFh"/>
    <property type="match status" value="1"/>
</dbReference>
<evidence type="ECO:0000256" key="8">
    <source>
        <dbReference type="ARBA" id="ARBA00022989"/>
    </source>
</evidence>
<dbReference type="InterPro" id="IPR002048">
    <property type="entry name" value="EF_hand_dom"/>
</dbReference>
<organism evidence="15 16">
    <name type="scientific">Saprolegnia diclina (strain VS20)</name>
    <dbReference type="NCBI Taxonomy" id="1156394"/>
    <lineage>
        <taxon>Eukaryota</taxon>
        <taxon>Sar</taxon>
        <taxon>Stramenopiles</taxon>
        <taxon>Oomycota</taxon>
        <taxon>Saprolegniomycetes</taxon>
        <taxon>Saprolegniales</taxon>
        <taxon>Saprolegniaceae</taxon>
        <taxon>Saprolegnia</taxon>
    </lineage>
</organism>
<dbReference type="Gene3D" id="3.30.460.20">
    <property type="entry name" value="CorA soluble domain-like"/>
    <property type="match status" value="1"/>
</dbReference>
<gene>
    <name evidence="15" type="ORF">SDRG_05216</name>
</gene>
<evidence type="ECO:0000256" key="10">
    <source>
        <dbReference type="ARBA" id="ARBA00023136"/>
    </source>
</evidence>
<reference evidence="15 16" key="1">
    <citation type="submission" date="2012-04" db="EMBL/GenBank/DDBJ databases">
        <title>The Genome Sequence of Saprolegnia declina VS20.</title>
        <authorList>
            <consortium name="The Broad Institute Genome Sequencing Platform"/>
            <person name="Russ C."/>
            <person name="Nusbaum C."/>
            <person name="Tyler B."/>
            <person name="van West P."/>
            <person name="Dieguez-Uribeondo J."/>
            <person name="de Bruijn I."/>
            <person name="Tripathy S."/>
            <person name="Jiang R."/>
            <person name="Young S.K."/>
            <person name="Zeng Q."/>
            <person name="Gargeya S."/>
            <person name="Fitzgerald M."/>
            <person name="Haas B."/>
            <person name="Abouelleil A."/>
            <person name="Alvarado L."/>
            <person name="Arachchi H.M."/>
            <person name="Berlin A."/>
            <person name="Chapman S.B."/>
            <person name="Goldberg J."/>
            <person name="Griggs A."/>
            <person name="Gujja S."/>
            <person name="Hansen M."/>
            <person name="Howarth C."/>
            <person name="Imamovic A."/>
            <person name="Larimer J."/>
            <person name="McCowen C."/>
            <person name="Montmayeur A."/>
            <person name="Murphy C."/>
            <person name="Neiman D."/>
            <person name="Pearson M."/>
            <person name="Priest M."/>
            <person name="Roberts A."/>
            <person name="Saif S."/>
            <person name="Shea T."/>
            <person name="Sisk P."/>
            <person name="Sykes S."/>
            <person name="Wortman J."/>
            <person name="Nusbaum C."/>
            <person name="Birren B."/>
        </authorList>
    </citation>
    <scope>NUCLEOTIDE SEQUENCE [LARGE SCALE GENOMIC DNA]</scope>
    <source>
        <strain evidence="15 16">VS20</strain>
    </source>
</reference>
<protein>
    <recommendedName>
        <fullName evidence="14">EF-hand domain-containing protein</fullName>
    </recommendedName>
</protein>
<dbReference type="GO" id="GO:0000287">
    <property type="term" value="F:magnesium ion binding"/>
    <property type="evidence" value="ECO:0007669"/>
    <property type="project" value="TreeGrafter"/>
</dbReference>
<dbReference type="OrthoDB" id="165352at2759"/>
<keyword evidence="6" id="KW-0106">Calcium</keyword>
<dbReference type="OMA" id="LHTENGY"/>
<dbReference type="GO" id="GO:0005886">
    <property type="term" value="C:plasma membrane"/>
    <property type="evidence" value="ECO:0007669"/>
    <property type="project" value="UniProtKB-SubCell"/>
</dbReference>
<dbReference type="Pfam" id="PF01544">
    <property type="entry name" value="CorA"/>
    <property type="match status" value="1"/>
</dbReference>
<dbReference type="SUPFAM" id="SSF47473">
    <property type="entry name" value="EF-hand"/>
    <property type="match status" value="1"/>
</dbReference>
<evidence type="ECO:0000256" key="11">
    <source>
        <dbReference type="ARBA" id="ARBA00034269"/>
    </source>
</evidence>
<evidence type="ECO:0000313" key="16">
    <source>
        <dbReference type="Proteomes" id="UP000030762"/>
    </source>
</evidence>
<dbReference type="PROSITE" id="PS50222">
    <property type="entry name" value="EF_HAND_2"/>
    <property type="match status" value="1"/>
</dbReference>
<dbReference type="PANTHER" id="PTHR46494">
    <property type="entry name" value="CORA FAMILY METAL ION TRANSPORTER (EUROFUNG)"/>
    <property type="match status" value="1"/>
</dbReference>
<keyword evidence="16" id="KW-1185">Reference proteome</keyword>
<comment type="catalytic activity">
    <reaction evidence="11">
        <text>Mg(2+)(in) = Mg(2+)(out)</text>
        <dbReference type="Rhea" id="RHEA:29827"/>
        <dbReference type="ChEBI" id="CHEBI:18420"/>
    </reaction>
</comment>
<dbReference type="GO" id="GO:0005509">
    <property type="term" value="F:calcium ion binding"/>
    <property type="evidence" value="ECO:0007669"/>
    <property type="project" value="InterPro"/>
</dbReference>
<dbReference type="InParanoid" id="T0S4H9"/>
<keyword evidence="8 13" id="KW-1133">Transmembrane helix</keyword>
<evidence type="ECO:0000313" key="15">
    <source>
        <dbReference type="EMBL" id="EQC37622.1"/>
    </source>
</evidence>
<keyword evidence="9" id="KW-0406">Ion transport</keyword>
<dbReference type="SUPFAM" id="SSF144083">
    <property type="entry name" value="Magnesium transport protein CorA, transmembrane region"/>
    <property type="match status" value="1"/>
</dbReference>
<dbReference type="InterPro" id="IPR018247">
    <property type="entry name" value="EF_Hand_1_Ca_BS"/>
</dbReference>
<dbReference type="GeneID" id="19945943"/>
<evidence type="ECO:0000256" key="1">
    <source>
        <dbReference type="ARBA" id="ARBA00004651"/>
    </source>
</evidence>
<dbReference type="Proteomes" id="UP000030762">
    <property type="component" value="Unassembled WGS sequence"/>
</dbReference>
<dbReference type="PROSITE" id="PS00018">
    <property type="entry name" value="EF_HAND_1"/>
    <property type="match status" value="1"/>
</dbReference>
<dbReference type="VEuPathDB" id="FungiDB:SDRG_05216"/>
<keyword evidence="7" id="KW-0460">Magnesium</keyword>
<evidence type="ECO:0000256" key="3">
    <source>
        <dbReference type="ARBA" id="ARBA00022448"/>
    </source>
</evidence>
<dbReference type="CDD" id="cd00051">
    <property type="entry name" value="EFh"/>
    <property type="match status" value="1"/>
</dbReference>
<comment type="similarity">
    <text evidence="2">Belongs to the CorA metal ion transporter (MIT) (TC 1.A.35) family.</text>
</comment>
<feature type="transmembrane region" description="Helical" evidence="13">
    <location>
        <begin position="526"/>
        <end position="547"/>
    </location>
</feature>
<feature type="domain" description="EF-hand" evidence="14">
    <location>
        <begin position="147"/>
        <end position="182"/>
    </location>
</feature>
<dbReference type="InterPro" id="IPR045861">
    <property type="entry name" value="CorA_cytoplasmic_dom"/>
</dbReference>
<dbReference type="RefSeq" id="XP_008609142.1">
    <property type="nucleotide sequence ID" value="XM_008610920.1"/>
</dbReference>
<comment type="function">
    <text evidence="12">Mediates influx of magnesium ions. Alternates between open and closed states. Activated by low cytoplasmic Mg(2+) levels. Inactive when cytoplasmic Mg(2+) levels are high.</text>
</comment>
<name>T0S4H9_SAPDV</name>
<dbReference type="PANTHER" id="PTHR46494:SF1">
    <property type="entry name" value="CORA FAMILY METAL ION TRANSPORTER (EUROFUNG)"/>
    <property type="match status" value="1"/>
</dbReference>
<dbReference type="InterPro" id="IPR011992">
    <property type="entry name" value="EF-hand-dom_pair"/>
</dbReference>
<dbReference type="eggNOG" id="ENOG502QVRP">
    <property type="taxonomic scope" value="Eukaryota"/>
</dbReference>
<evidence type="ECO:0000256" key="2">
    <source>
        <dbReference type="ARBA" id="ARBA00009765"/>
    </source>
</evidence>
<dbReference type="InterPro" id="IPR002523">
    <property type="entry name" value="MgTranspt_CorA/ZnTranspt_ZntB"/>
</dbReference>
<dbReference type="GO" id="GO:0015087">
    <property type="term" value="F:cobalt ion transmembrane transporter activity"/>
    <property type="evidence" value="ECO:0007669"/>
    <property type="project" value="TreeGrafter"/>
</dbReference>
<keyword evidence="4" id="KW-1003">Cell membrane</keyword>
<dbReference type="Gene3D" id="1.10.238.10">
    <property type="entry name" value="EF-hand"/>
    <property type="match status" value="1"/>
</dbReference>
<dbReference type="GO" id="GO:0015095">
    <property type="term" value="F:magnesium ion transmembrane transporter activity"/>
    <property type="evidence" value="ECO:0007669"/>
    <property type="project" value="TreeGrafter"/>
</dbReference>
<dbReference type="CDD" id="cd12822">
    <property type="entry name" value="TmCorA-like"/>
    <property type="match status" value="1"/>
</dbReference>
<evidence type="ECO:0000256" key="5">
    <source>
        <dbReference type="ARBA" id="ARBA00022692"/>
    </source>
</evidence>
<evidence type="ECO:0000256" key="7">
    <source>
        <dbReference type="ARBA" id="ARBA00022842"/>
    </source>
</evidence>
<evidence type="ECO:0000259" key="14">
    <source>
        <dbReference type="PROSITE" id="PS50222"/>
    </source>
</evidence>
<evidence type="ECO:0000256" key="6">
    <source>
        <dbReference type="ARBA" id="ARBA00022837"/>
    </source>
</evidence>
<dbReference type="FunFam" id="1.20.58.340:FF:000004">
    <property type="entry name" value="Magnesium transport protein CorA"/>
    <property type="match status" value="1"/>
</dbReference>
<proteinExistence type="inferred from homology"/>
<evidence type="ECO:0000256" key="9">
    <source>
        <dbReference type="ARBA" id="ARBA00023065"/>
    </source>
</evidence>
<evidence type="ECO:0000256" key="12">
    <source>
        <dbReference type="ARBA" id="ARBA00045497"/>
    </source>
</evidence>
<dbReference type="STRING" id="1156394.T0S4H9"/>
<accession>T0S4H9</accession>